<sequence>MRRTTCPRDCYDACGIVLIPREGRTPIVRGDPEHPVSRGKLCAKCSTAYNGAFLDPDARLTRPLRRTGPKGSGRFAPVSWEEAVEEVAARLGELVEGDHAPSVLAAHYTGTFAMIGYHFPLRFFHRLGATEVDPDTICNNAGHTALGYLYGTSIDGFDPRASADAASILVWGANPSASAPHQDEHWLPEAPCPVVVVDPLRTPTAARADLHLRPRPGSDAALAFGLIHVLDRDGLADRAFLSEHAVGGEELLAAAAAWDPQRTEAATGVPARDVEAAARLFGTGPSLLWIGQGLQRQPRGGNVVRAVAALPAVTGAFGRPGGGFLYLNGYETRGIDGDYLAGAALAGPHHPAPVSHLDLVARLEDADASRALVCWNINIAASNPQQRRLRRALAREDLFTVVVDLFPTDTADLADVVLPAASFLEQDDIVASYFHHSVGAQVRLVDPPGEALPNAEIFRRLAAAMGWSEPELFEPDRDILARLLDQAGLPLSFEQLAERGTVWPSTEVRLQFPDRSFPTPSGRVELASTLAVADGHPRLPEPWVDDPPAPGLLRLLSPSSAWNLNSSYGNDAGVARRLGPLTVTLHPDDAGALGLSTGDRAELANATDRLEAVVAVDDVVPAGVALVPKGRWPKCEPSGANVNALNPGERADMGDSSAVHGTMVSVAPVQGTTA</sequence>
<dbReference type="Gene3D" id="3.30.2070.10">
    <property type="entry name" value="Formate dehydrogenase/DMSO reductase"/>
    <property type="match status" value="1"/>
</dbReference>
<dbReference type="Pfam" id="PF04879">
    <property type="entry name" value="Molybdop_Fe4S4"/>
    <property type="match status" value="1"/>
</dbReference>
<keyword evidence="3" id="KW-0500">Molybdenum</keyword>
<dbReference type="Gene3D" id="3.40.50.740">
    <property type="match status" value="1"/>
</dbReference>
<dbReference type="PANTHER" id="PTHR43742">
    <property type="entry name" value="TRIMETHYLAMINE-N-OXIDE REDUCTASE"/>
    <property type="match status" value="1"/>
</dbReference>
<comment type="cofactor">
    <cofactor evidence="1">
        <name>Mo-bis(molybdopterin guanine dinucleotide)</name>
        <dbReference type="ChEBI" id="CHEBI:60539"/>
    </cofactor>
</comment>
<feature type="domain" description="4Fe-4S Mo/W bis-MGD-type" evidence="8">
    <location>
        <begin position="1"/>
        <end position="56"/>
    </location>
</feature>
<dbReference type="SMART" id="SM00926">
    <property type="entry name" value="Molybdop_Fe4S4"/>
    <property type="match status" value="1"/>
</dbReference>
<dbReference type="InterPro" id="IPR050612">
    <property type="entry name" value="Prok_Mopterin_Oxidored"/>
</dbReference>
<keyword evidence="5" id="KW-0560">Oxidoreductase</keyword>
<keyword evidence="7" id="KW-0411">Iron-sulfur</keyword>
<dbReference type="SUPFAM" id="SSF50692">
    <property type="entry name" value="ADC-like"/>
    <property type="match status" value="1"/>
</dbReference>
<dbReference type="PANTHER" id="PTHR43742:SF6">
    <property type="entry name" value="OXIDOREDUCTASE YYAE-RELATED"/>
    <property type="match status" value="1"/>
</dbReference>
<dbReference type="Gene3D" id="2.40.40.20">
    <property type="match status" value="1"/>
</dbReference>
<comment type="caution">
    <text evidence="9">The sequence shown here is derived from an EMBL/GenBank/DDBJ whole genome shotgun (WGS) entry which is preliminary data.</text>
</comment>
<keyword evidence="4" id="KW-0479">Metal-binding</keyword>
<gene>
    <name evidence="9" type="ORF">GHK86_07940</name>
</gene>
<evidence type="ECO:0000256" key="3">
    <source>
        <dbReference type="ARBA" id="ARBA00022505"/>
    </source>
</evidence>
<comment type="similarity">
    <text evidence="2">Belongs to the prokaryotic molybdopterin-containing oxidoreductase family.</text>
</comment>
<evidence type="ECO:0000256" key="6">
    <source>
        <dbReference type="ARBA" id="ARBA00023004"/>
    </source>
</evidence>
<evidence type="ECO:0000313" key="9">
    <source>
        <dbReference type="EMBL" id="MST32650.1"/>
    </source>
</evidence>
<evidence type="ECO:0000256" key="5">
    <source>
        <dbReference type="ARBA" id="ARBA00023002"/>
    </source>
</evidence>
<protein>
    <submittedName>
        <fullName evidence="9">Molybdopterin-dependent oxidoreductase</fullName>
    </submittedName>
</protein>
<evidence type="ECO:0000256" key="1">
    <source>
        <dbReference type="ARBA" id="ARBA00001942"/>
    </source>
</evidence>
<dbReference type="Pfam" id="PF01568">
    <property type="entry name" value="Molydop_binding"/>
    <property type="match status" value="1"/>
</dbReference>
<evidence type="ECO:0000259" key="8">
    <source>
        <dbReference type="PROSITE" id="PS51669"/>
    </source>
</evidence>
<evidence type="ECO:0000256" key="4">
    <source>
        <dbReference type="ARBA" id="ARBA00022723"/>
    </source>
</evidence>
<dbReference type="PROSITE" id="PS51669">
    <property type="entry name" value="4FE4S_MOW_BIS_MGD"/>
    <property type="match status" value="1"/>
</dbReference>
<dbReference type="InterPro" id="IPR006655">
    <property type="entry name" value="Mopterin_OxRdtase_prok_CS"/>
</dbReference>
<evidence type="ECO:0000256" key="2">
    <source>
        <dbReference type="ARBA" id="ARBA00010312"/>
    </source>
</evidence>
<evidence type="ECO:0000313" key="10">
    <source>
        <dbReference type="Proteomes" id="UP000437736"/>
    </source>
</evidence>
<keyword evidence="10" id="KW-1185">Reference proteome</keyword>
<proteinExistence type="inferred from homology"/>
<dbReference type="Pfam" id="PF00384">
    <property type="entry name" value="Molybdopterin"/>
    <property type="match status" value="1"/>
</dbReference>
<keyword evidence="6" id="KW-0408">Iron</keyword>
<dbReference type="InterPro" id="IPR006656">
    <property type="entry name" value="Mopterin_OxRdtase"/>
</dbReference>
<dbReference type="InterPro" id="IPR006657">
    <property type="entry name" value="MoPterin_dinucl-bd_dom"/>
</dbReference>
<dbReference type="InterPro" id="IPR009010">
    <property type="entry name" value="Asp_de-COase-like_dom_sf"/>
</dbReference>
<dbReference type="PROSITE" id="PS00490">
    <property type="entry name" value="MOLYBDOPTERIN_PROK_2"/>
    <property type="match status" value="1"/>
</dbReference>
<evidence type="ECO:0000256" key="7">
    <source>
        <dbReference type="ARBA" id="ARBA00023014"/>
    </source>
</evidence>
<dbReference type="EMBL" id="WJHE01000351">
    <property type="protein sequence ID" value="MST32650.1"/>
    <property type="molecule type" value="Genomic_DNA"/>
</dbReference>
<dbReference type="InterPro" id="IPR006963">
    <property type="entry name" value="Mopterin_OxRdtase_4Fe-4S_dom"/>
</dbReference>
<name>A0ABW9QS24_9ACTN</name>
<reference evidence="9 10" key="1">
    <citation type="submission" date="2019-11" db="EMBL/GenBank/DDBJ databases">
        <title>Acidiferrimicrobium australis gen. nov., sp. nov., an acidophilic and obligately heterotrophic, member of the Actinobacteria that catalyses dissimilatory oxido- reduction of iron isolated from metal-rich acidic water in Chile.</title>
        <authorList>
            <person name="Gonzalez D."/>
            <person name="Huber K."/>
            <person name="Hedrich S."/>
            <person name="Rojas-Villalobos C."/>
            <person name="Quatrini R."/>
            <person name="Dinamarca M.A."/>
            <person name="Schwarz A."/>
            <person name="Canales C."/>
            <person name="Nancucheo I."/>
        </authorList>
    </citation>
    <scope>NUCLEOTIDE SEQUENCE [LARGE SCALE GENOMIC DNA]</scope>
    <source>
        <strain evidence="9 10">USS-CCA1</strain>
    </source>
</reference>
<dbReference type="Gene3D" id="3.40.228.10">
    <property type="entry name" value="Dimethylsulfoxide Reductase, domain 2"/>
    <property type="match status" value="1"/>
</dbReference>
<organism evidence="9 10">
    <name type="scientific">Acidiferrimicrobium australe</name>
    <dbReference type="NCBI Taxonomy" id="2664430"/>
    <lineage>
        <taxon>Bacteria</taxon>
        <taxon>Bacillati</taxon>
        <taxon>Actinomycetota</taxon>
        <taxon>Acidimicrobiia</taxon>
        <taxon>Acidimicrobiales</taxon>
        <taxon>Acidimicrobiaceae</taxon>
        <taxon>Acidiferrimicrobium</taxon>
    </lineage>
</organism>
<dbReference type="Proteomes" id="UP000437736">
    <property type="component" value="Unassembled WGS sequence"/>
</dbReference>
<dbReference type="Gene3D" id="2.20.25.90">
    <property type="entry name" value="ADC-like domains"/>
    <property type="match status" value="1"/>
</dbReference>
<dbReference type="SUPFAM" id="SSF53706">
    <property type="entry name" value="Formate dehydrogenase/DMSO reductase, domains 1-3"/>
    <property type="match status" value="1"/>
</dbReference>
<accession>A0ABW9QS24</accession>